<keyword evidence="1" id="KW-0812">Transmembrane</keyword>
<evidence type="ECO:0000313" key="2">
    <source>
        <dbReference type="EMBL" id="CAD8093631.1"/>
    </source>
</evidence>
<gene>
    <name evidence="2" type="ORF">PPRIM_AZ9-3.1.T0930199</name>
</gene>
<sequence>MYENNFATNSIYLLTFNIINFLLLQFEIGQIQDYQKCRSKKNRSRNIKRAMLDEKRHRKIEREKKQERRNGLGGLKSKLAVAVAVPWMDKLSFDIKRYQNSYKIKGVYLQFPLLETLEQKTQRADQVSKFIIYNKNSLINKNQIPNIFRGKVKPNKKLTNSNNYHNQINNNNNKISKKTTTQTKIQKKYQTLNQIMF</sequence>
<dbReference type="EMBL" id="CAJJDM010000096">
    <property type="protein sequence ID" value="CAD8093631.1"/>
    <property type="molecule type" value="Genomic_DNA"/>
</dbReference>
<accession>A0A8S1NTQ7</accession>
<evidence type="ECO:0000256" key="1">
    <source>
        <dbReference type="SAM" id="Phobius"/>
    </source>
</evidence>
<protein>
    <submittedName>
        <fullName evidence="2">Uncharacterized protein</fullName>
    </submittedName>
</protein>
<dbReference type="AlphaFoldDB" id="A0A8S1NTQ7"/>
<organism evidence="2 3">
    <name type="scientific">Paramecium primaurelia</name>
    <dbReference type="NCBI Taxonomy" id="5886"/>
    <lineage>
        <taxon>Eukaryota</taxon>
        <taxon>Sar</taxon>
        <taxon>Alveolata</taxon>
        <taxon>Ciliophora</taxon>
        <taxon>Intramacronucleata</taxon>
        <taxon>Oligohymenophorea</taxon>
        <taxon>Peniculida</taxon>
        <taxon>Parameciidae</taxon>
        <taxon>Paramecium</taxon>
    </lineage>
</organism>
<reference evidence="2" key="1">
    <citation type="submission" date="2021-01" db="EMBL/GenBank/DDBJ databases">
        <authorList>
            <consortium name="Genoscope - CEA"/>
            <person name="William W."/>
        </authorList>
    </citation>
    <scope>NUCLEOTIDE SEQUENCE</scope>
</reference>
<keyword evidence="1" id="KW-0472">Membrane</keyword>
<feature type="transmembrane region" description="Helical" evidence="1">
    <location>
        <begin position="6"/>
        <end position="26"/>
    </location>
</feature>
<evidence type="ECO:0000313" key="3">
    <source>
        <dbReference type="Proteomes" id="UP000688137"/>
    </source>
</evidence>
<name>A0A8S1NTQ7_PARPR</name>
<keyword evidence="1" id="KW-1133">Transmembrane helix</keyword>
<keyword evidence="3" id="KW-1185">Reference proteome</keyword>
<comment type="caution">
    <text evidence="2">The sequence shown here is derived from an EMBL/GenBank/DDBJ whole genome shotgun (WGS) entry which is preliminary data.</text>
</comment>
<proteinExistence type="predicted"/>
<dbReference type="Proteomes" id="UP000688137">
    <property type="component" value="Unassembled WGS sequence"/>
</dbReference>